<keyword evidence="5" id="KW-1185">Reference proteome</keyword>
<protein>
    <submittedName>
        <fullName evidence="4">DUF5105 domain-containing protein</fullName>
    </submittedName>
</protein>
<feature type="domain" description="DUF4352" evidence="2">
    <location>
        <begin position="38"/>
        <end position="148"/>
    </location>
</feature>
<dbReference type="InterPro" id="IPR031343">
    <property type="entry name" value="DUF5105"/>
</dbReference>
<dbReference type="Proteomes" id="UP000501747">
    <property type="component" value="Chromosome"/>
</dbReference>
<accession>A0A6G8AWS6</accession>
<dbReference type="PROSITE" id="PS51257">
    <property type="entry name" value="PROKAR_LIPOPROTEIN"/>
    <property type="match status" value="1"/>
</dbReference>
<dbReference type="RefSeq" id="WP_166035733.1">
    <property type="nucleotide sequence ID" value="NZ_CP049887.1"/>
</dbReference>
<reference evidence="4 5" key="1">
    <citation type="submission" date="2020-03" db="EMBL/GenBank/DDBJ databases">
        <title>Vagococcus sp. nov., isolated from beetles.</title>
        <authorList>
            <person name="Hyun D.-W."/>
            <person name="Bae J.-W."/>
        </authorList>
    </citation>
    <scope>NUCLEOTIDE SEQUENCE [LARGE SCALE GENOMIC DNA]</scope>
    <source>
        <strain evidence="4 5">HDW17B</strain>
    </source>
</reference>
<gene>
    <name evidence="4" type="ORF">G7082_13540</name>
</gene>
<evidence type="ECO:0000313" key="5">
    <source>
        <dbReference type="Proteomes" id="UP000501747"/>
    </source>
</evidence>
<proteinExistence type="predicted"/>
<feature type="domain" description="DUF5105" evidence="3">
    <location>
        <begin position="166"/>
        <end position="351"/>
    </location>
</feature>
<sequence>MKKLKMLVVPAVLGMVLVGCGGKKGDESGSTKGSKNNVANVEVKEGSYVKLPSDKGKESIELDLNVKNNSKSKFYVAEDSFYLTEKGKDEKIAAKAMLGSDMGSLDIYKTVINGDLSPEKSLSGKIFFEIQEGKEYTLNFSSHGFDEKAGKELEEVEVPLDLKKMEDSKKALDEPMKAFQAYMDVVFLNKENKDYETLVGNDKAKDQEVIKKEFSKNMKSMIFSANTSDDKMAKAYEQFYKEQSSKFKVESEMETRLSDLAVIEVKMSGINDQSLFTATSKIKEEYYDKTGDFDMEKESEYLVNNFEKALKEGQVNHLQDAKVTMTKKDKKWHIELSSDNYYENKQLVSGFLGKNY</sequence>
<name>A0A6G8AWS6_9ENTE</name>
<keyword evidence="1" id="KW-0732">Signal</keyword>
<organism evidence="4 5">
    <name type="scientific">Vagococcus hydrophili</name>
    <dbReference type="NCBI Taxonomy" id="2714947"/>
    <lineage>
        <taxon>Bacteria</taxon>
        <taxon>Bacillati</taxon>
        <taxon>Bacillota</taxon>
        <taxon>Bacilli</taxon>
        <taxon>Lactobacillales</taxon>
        <taxon>Enterococcaceae</taxon>
        <taxon>Vagococcus</taxon>
    </lineage>
</organism>
<dbReference type="InterPro" id="IPR029051">
    <property type="entry name" value="DUF4352"/>
</dbReference>
<evidence type="ECO:0000259" key="3">
    <source>
        <dbReference type="Pfam" id="PF17118"/>
    </source>
</evidence>
<dbReference type="KEGG" id="vhy:G7082_13540"/>
<evidence type="ECO:0000256" key="1">
    <source>
        <dbReference type="ARBA" id="ARBA00022729"/>
    </source>
</evidence>
<dbReference type="EMBL" id="CP049887">
    <property type="protein sequence ID" value="QIL49446.1"/>
    <property type="molecule type" value="Genomic_DNA"/>
</dbReference>
<dbReference type="InterPro" id="IPR029050">
    <property type="entry name" value="Immunoprotect_excell_Ig-like"/>
</dbReference>
<evidence type="ECO:0000313" key="4">
    <source>
        <dbReference type="EMBL" id="QIL49446.1"/>
    </source>
</evidence>
<evidence type="ECO:0000259" key="2">
    <source>
        <dbReference type="Pfam" id="PF11611"/>
    </source>
</evidence>
<dbReference type="Pfam" id="PF17118">
    <property type="entry name" value="DUF5105"/>
    <property type="match status" value="1"/>
</dbReference>
<dbReference type="Gene3D" id="2.60.40.1240">
    <property type="match status" value="1"/>
</dbReference>
<dbReference type="Pfam" id="PF11611">
    <property type="entry name" value="DUF4352"/>
    <property type="match status" value="1"/>
</dbReference>
<dbReference type="AlphaFoldDB" id="A0A6G8AWS6"/>